<comment type="caution">
    <text evidence="1">The sequence shown here is derived from an EMBL/GenBank/DDBJ whole genome shotgun (WGS) entry which is preliminary data.</text>
</comment>
<organism evidence="1 2">
    <name type="scientific">Caenorhabditis auriculariae</name>
    <dbReference type="NCBI Taxonomy" id="2777116"/>
    <lineage>
        <taxon>Eukaryota</taxon>
        <taxon>Metazoa</taxon>
        <taxon>Ecdysozoa</taxon>
        <taxon>Nematoda</taxon>
        <taxon>Chromadorea</taxon>
        <taxon>Rhabditida</taxon>
        <taxon>Rhabditina</taxon>
        <taxon>Rhabditomorpha</taxon>
        <taxon>Rhabditoidea</taxon>
        <taxon>Rhabditidae</taxon>
        <taxon>Peloderinae</taxon>
        <taxon>Caenorhabditis</taxon>
    </lineage>
</organism>
<evidence type="ECO:0000313" key="2">
    <source>
        <dbReference type="Proteomes" id="UP000835052"/>
    </source>
</evidence>
<keyword evidence="2" id="KW-1185">Reference proteome</keyword>
<dbReference type="EMBL" id="CAJGYM010000158">
    <property type="protein sequence ID" value="CAD6199158.1"/>
    <property type="molecule type" value="Genomic_DNA"/>
</dbReference>
<gene>
    <name evidence="1" type="ORF">CAUJ_LOCUS15062</name>
</gene>
<reference evidence="1" key="1">
    <citation type="submission" date="2020-10" db="EMBL/GenBank/DDBJ databases">
        <authorList>
            <person name="Kikuchi T."/>
        </authorList>
    </citation>
    <scope>NUCLEOTIDE SEQUENCE</scope>
    <source>
        <strain evidence="1">NKZ352</strain>
    </source>
</reference>
<protein>
    <submittedName>
        <fullName evidence="1">Uncharacterized protein</fullName>
    </submittedName>
</protein>
<dbReference type="Proteomes" id="UP000835052">
    <property type="component" value="Unassembled WGS sequence"/>
</dbReference>
<evidence type="ECO:0000313" key="1">
    <source>
        <dbReference type="EMBL" id="CAD6199158.1"/>
    </source>
</evidence>
<sequence length="82" mass="9659">MIPRIAQERFRFANVEKLDPMKEKLAEKELELMSVRLQVENEKLAAERMRTRAFQQEFEANLAKAEYYRKMASKISSSQCSS</sequence>
<accession>A0A8S1HR52</accession>
<dbReference type="AlphaFoldDB" id="A0A8S1HR52"/>
<name>A0A8S1HR52_9PELO</name>
<proteinExistence type="predicted"/>